<evidence type="ECO:0000313" key="4">
    <source>
        <dbReference type="Proteomes" id="UP000035368"/>
    </source>
</evidence>
<dbReference type="Proteomes" id="UP000035368">
    <property type="component" value="Chromosome"/>
</dbReference>
<dbReference type="AlphaFoldDB" id="A0A0G3GWX9"/>
<dbReference type="EMBL" id="CP011541">
    <property type="protein sequence ID" value="AKK03357.1"/>
    <property type="molecule type" value="Genomic_DNA"/>
</dbReference>
<dbReference type="SUPFAM" id="SSF54909">
    <property type="entry name" value="Dimeric alpha+beta barrel"/>
    <property type="match status" value="1"/>
</dbReference>
<dbReference type="Pfam" id="PF03795">
    <property type="entry name" value="YCII"/>
    <property type="match status" value="1"/>
</dbReference>
<evidence type="ECO:0000256" key="1">
    <source>
        <dbReference type="ARBA" id="ARBA00007689"/>
    </source>
</evidence>
<name>A0A0G3GWX9_9CORY</name>
<organism evidence="3 4">
    <name type="scientific">Corynebacterium epidermidicanis</name>
    <dbReference type="NCBI Taxonomy" id="1050174"/>
    <lineage>
        <taxon>Bacteria</taxon>
        <taxon>Bacillati</taxon>
        <taxon>Actinomycetota</taxon>
        <taxon>Actinomycetes</taxon>
        <taxon>Mycobacteriales</taxon>
        <taxon>Corynebacteriaceae</taxon>
        <taxon>Corynebacterium</taxon>
    </lineage>
</organism>
<dbReference type="STRING" id="1050174.CEPID_07530"/>
<accession>A0A0G3GWX9</accession>
<feature type="domain" description="YCII-related" evidence="2">
    <location>
        <begin position="1"/>
        <end position="89"/>
    </location>
</feature>
<keyword evidence="4" id="KW-1185">Reference proteome</keyword>
<dbReference type="InterPro" id="IPR011008">
    <property type="entry name" value="Dimeric_a/b-barrel"/>
</dbReference>
<reference evidence="3 4" key="1">
    <citation type="submission" date="2015-05" db="EMBL/GenBank/DDBJ databases">
        <title>Complete genome sequence of Corynebacterium epidermidicanis DSM 45586, isolated from the skin of a dog suffering from pruritus.</title>
        <authorList>
            <person name="Ruckert C."/>
            <person name="Albersmeier A."/>
            <person name="Winkler A."/>
            <person name="Tauch A."/>
        </authorList>
    </citation>
    <scope>NUCLEOTIDE SEQUENCE [LARGE SCALE GENOMIC DNA]</scope>
    <source>
        <strain evidence="3 4">DSM 45586</strain>
    </source>
</reference>
<evidence type="ECO:0000313" key="3">
    <source>
        <dbReference type="EMBL" id="AKK03357.1"/>
    </source>
</evidence>
<dbReference type="OrthoDB" id="8968203at2"/>
<dbReference type="Gene3D" id="3.30.70.1060">
    <property type="entry name" value="Dimeric alpha+beta barrel"/>
    <property type="match status" value="1"/>
</dbReference>
<evidence type="ECO:0000259" key="2">
    <source>
        <dbReference type="Pfam" id="PF03795"/>
    </source>
</evidence>
<comment type="similarity">
    <text evidence="1">Belongs to the YciI family.</text>
</comment>
<proteinExistence type="inferred from homology"/>
<dbReference type="KEGG" id="cei:CEPID_07530"/>
<dbReference type="PATRIC" id="fig|1050174.4.peg.1518"/>
<dbReference type="RefSeq" id="WP_047240407.1">
    <property type="nucleotide sequence ID" value="NZ_CP011541.1"/>
</dbReference>
<protein>
    <recommendedName>
        <fullName evidence="2">YCII-related domain-containing protein</fullName>
    </recommendedName>
</protein>
<sequence length="96" mass="10766">MSFFAIFYDYPADSHLIAENRPVHREFLAKLKEEGILVGSGPFLDENGGALIIIRLNENATVADAEQLMNADPFHRLGILAGRVIRKWNPVLNIFS</sequence>
<gene>
    <name evidence="3" type="ORF">CEPID_07530</name>
</gene>
<dbReference type="InterPro" id="IPR005545">
    <property type="entry name" value="YCII"/>
</dbReference>